<dbReference type="CDD" id="cd02440">
    <property type="entry name" value="AdoMet_MTases"/>
    <property type="match status" value="1"/>
</dbReference>
<evidence type="ECO:0000259" key="1">
    <source>
        <dbReference type="Pfam" id="PF08241"/>
    </source>
</evidence>
<dbReference type="Proteomes" id="UP000005317">
    <property type="component" value="Unassembled WGS sequence"/>
</dbReference>
<keyword evidence="2" id="KW-0808">Transferase</keyword>
<dbReference type="GO" id="GO:0008757">
    <property type="term" value="F:S-adenosylmethionine-dependent methyltransferase activity"/>
    <property type="evidence" value="ECO:0007669"/>
    <property type="project" value="InterPro"/>
</dbReference>
<dbReference type="InterPro" id="IPR013216">
    <property type="entry name" value="Methyltransf_11"/>
</dbReference>
<dbReference type="Pfam" id="PF08241">
    <property type="entry name" value="Methyltransf_11"/>
    <property type="match status" value="1"/>
</dbReference>
<keyword evidence="3" id="KW-1185">Reference proteome</keyword>
<dbReference type="AlphaFoldDB" id="A0A656HGI7"/>
<dbReference type="GO" id="GO:0032259">
    <property type="term" value="P:methylation"/>
    <property type="evidence" value="ECO:0007669"/>
    <property type="project" value="UniProtKB-KW"/>
</dbReference>
<evidence type="ECO:0000313" key="2">
    <source>
        <dbReference type="EMBL" id="EIJ35513.1"/>
    </source>
</evidence>
<dbReference type="InterPro" id="IPR029063">
    <property type="entry name" value="SAM-dependent_MTases_sf"/>
</dbReference>
<protein>
    <submittedName>
        <fullName evidence="2">Methyltransferase type 11</fullName>
    </submittedName>
</protein>
<keyword evidence="2" id="KW-0489">Methyltransferase</keyword>
<dbReference type="OrthoDB" id="9760689at2"/>
<sequence length="192" mass="22357">MFYKTLYPLYRKTGASTYFRKRRFDLIREMLALTPGQRVLEVGCSSGIDFMQFADQYQVMGVDVRDVPKVCDFPFRQLNAKSLPWPDRHFDAVVSIGVLEHIQPIDTLCAVTAEIRRVAKRFCVIVPSNGTWIEPHTWVPWWQLRGQHTKPPCAFELNYFSDEAWLQFPGFLDAVTKRYWHVPGVQNLMILG</sequence>
<accession>A0A656HGI7</accession>
<reference evidence="3" key="1">
    <citation type="journal article" date="2011" name="Stand. Genomic Sci.">
        <title>Genome sequence of the filamentous, gliding Thiothrix nivea neotype strain (JP2(T)).</title>
        <authorList>
            <person name="Lapidus A."/>
            <person name="Nolan M."/>
            <person name="Lucas S."/>
            <person name="Glavina Del Rio T."/>
            <person name="Tice H."/>
            <person name="Cheng J.F."/>
            <person name="Tapia R."/>
            <person name="Han C."/>
            <person name="Goodwin L."/>
            <person name="Pitluck S."/>
            <person name="Liolios K."/>
            <person name="Pagani I."/>
            <person name="Ivanova N."/>
            <person name="Huntemann M."/>
            <person name="Mavromatis K."/>
            <person name="Mikhailova N."/>
            <person name="Pati A."/>
            <person name="Chen A."/>
            <person name="Palaniappan K."/>
            <person name="Land M."/>
            <person name="Brambilla E.M."/>
            <person name="Rohde M."/>
            <person name="Abt B."/>
            <person name="Verbarg S."/>
            <person name="Goker M."/>
            <person name="Bristow J."/>
            <person name="Eisen J.A."/>
            <person name="Markowitz V."/>
            <person name="Hugenholtz P."/>
            <person name="Kyrpides N.C."/>
            <person name="Klenk H.P."/>
            <person name="Woyke T."/>
        </authorList>
    </citation>
    <scope>NUCLEOTIDE SEQUENCE [LARGE SCALE GENOMIC DNA]</scope>
    <source>
        <strain evidence="3">ATCC 35100 / DSM 5205 / JP2</strain>
    </source>
</reference>
<dbReference type="Gene3D" id="3.40.50.150">
    <property type="entry name" value="Vaccinia Virus protein VP39"/>
    <property type="match status" value="1"/>
</dbReference>
<gene>
    <name evidence="2" type="ORF">Thini_2987</name>
</gene>
<organism evidence="2 3">
    <name type="scientific">Thiothrix nivea (strain ATCC 35100 / DSM 5205 / JP2)</name>
    <dbReference type="NCBI Taxonomy" id="870187"/>
    <lineage>
        <taxon>Bacteria</taxon>
        <taxon>Pseudomonadati</taxon>
        <taxon>Pseudomonadota</taxon>
        <taxon>Gammaproteobacteria</taxon>
        <taxon>Thiotrichales</taxon>
        <taxon>Thiotrichaceae</taxon>
        <taxon>Thiothrix</taxon>
    </lineage>
</organism>
<feature type="domain" description="Methyltransferase type 11" evidence="1">
    <location>
        <begin position="40"/>
        <end position="120"/>
    </location>
</feature>
<name>A0A656HGI7_THINJ</name>
<evidence type="ECO:0000313" key="3">
    <source>
        <dbReference type="Proteomes" id="UP000005317"/>
    </source>
</evidence>
<dbReference type="EMBL" id="JH651384">
    <property type="protein sequence ID" value="EIJ35513.1"/>
    <property type="molecule type" value="Genomic_DNA"/>
</dbReference>
<dbReference type="SUPFAM" id="SSF53335">
    <property type="entry name" value="S-adenosyl-L-methionine-dependent methyltransferases"/>
    <property type="match status" value="1"/>
</dbReference>
<dbReference type="RefSeq" id="WP_002709413.1">
    <property type="nucleotide sequence ID" value="NZ_JH651384.1"/>
</dbReference>
<proteinExistence type="predicted"/>